<comment type="caution">
    <text evidence="1">The sequence shown here is derived from an EMBL/GenBank/DDBJ whole genome shotgun (WGS) entry which is preliminary data.</text>
</comment>
<evidence type="ECO:0000313" key="2">
    <source>
        <dbReference type="Proteomes" id="UP001501676"/>
    </source>
</evidence>
<proteinExistence type="predicted"/>
<dbReference type="Proteomes" id="UP001501676">
    <property type="component" value="Unassembled WGS sequence"/>
</dbReference>
<sequence length="111" mass="11910">MLKVGIPLSVWSRLLRVGASGIALSGQGLIPGSGTVGLVWHRPLTSEDVATAYRLLELHQPIKPYRGEAVCGNAGHWTSPPAWPCTRARWAHEVLAAAERGEIPDDLRAPA</sequence>
<evidence type="ECO:0000313" key="1">
    <source>
        <dbReference type="EMBL" id="GAA3386594.1"/>
    </source>
</evidence>
<accession>A0ABP6SX29</accession>
<protein>
    <submittedName>
        <fullName evidence="1">Uncharacterized protein</fullName>
    </submittedName>
</protein>
<name>A0ABP6SX29_9ACTN</name>
<gene>
    <name evidence="1" type="ORF">GCM10020369_25000</name>
</gene>
<dbReference type="EMBL" id="BAAAYN010000017">
    <property type="protein sequence ID" value="GAA3386594.1"/>
    <property type="molecule type" value="Genomic_DNA"/>
</dbReference>
<keyword evidence="2" id="KW-1185">Reference proteome</keyword>
<reference evidence="2" key="1">
    <citation type="journal article" date="2019" name="Int. J. Syst. Evol. Microbiol.">
        <title>The Global Catalogue of Microorganisms (GCM) 10K type strain sequencing project: providing services to taxonomists for standard genome sequencing and annotation.</title>
        <authorList>
            <consortium name="The Broad Institute Genomics Platform"/>
            <consortium name="The Broad Institute Genome Sequencing Center for Infectious Disease"/>
            <person name="Wu L."/>
            <person name="Ma J."/>
        </authorList>
    </citation>
    <scope>NUCLEOTIDE SEQUENCE [LARGE SCALE GENOMIC DNA]</scope>
    <source>
        <strain evidence="2">JCM 9458</strain>
    </source>
</reference>
<organism evidence="1 2">
    <name type="scientific">Cryptosporangium minutisporangium</name>
    <dbReference type="NCBI Taxonomy" id="113569"/>
    <lineage>
        <taxon>Bacteria</taxon>
        <taxon>Bacillati</taxon>
        <taxon>Actinomycetota</taxon>
        <taxon>Actinomycetes</taxon>
        <taxon>Cryptosporangiales</taxon>
        <taxon>Cryptosporangiaceae</taxon>
        <taxon>Cryptosporangium</taxon>
    </lineage>
</organism>